<feature type="region of interest" description="Disordered" evidence="1">
    <location>
        <begin position="105"/>
        <end position="130"/>
    </location>
</feature>
<name>A0A0A9FKE6_ARUDO</name>
<feature type="compositionally biased region" description="Basic and acidic residues" evidence="1">
    <location>
        <begin position="169"/>
        <end position="181"/>
    </location>
</feature>
<evidence type="ECO:0000313" key="2">
    <source>
        <dbReference type="EMBL" id="JAE11684.1"/>
    </source>
</evidence>
<organism evidence="2">
    <name type="scientific">Arundo donax</name>
    <name type="common">Giant reed</name>
    <name type="synonym">Donax arundinaceus</name>
    <dbReference type="NCBI Taxonomy" id="35708"/>
    <lineage>
        <taxon>Eukaryota</taxon>
        <taxon>Viridiplantae</taxon>
        <taxon>Streptophyta</taxon>
        <taxon>Embryophyta</taxon>
        <taxon>Tracheophyta</taxon>
        <taxon>Spermatophyta</taxon>
        <taxon>Magnoliopsida</taxon>
        <taxon>Liliopsida</taxon>
        <taxon>Poales</taxon>
        <taxon>Poaceae</taxon>
        <taxon>PACMAD clade</taxon>
        <taxon>Arundinoideae</taxon>
        <taxon>Arundineae</taxon>
        <taxon>Arundo</taxon>
    </lineage>
</organism>
<evidence type="ECO:0000256" key="1">
    <source>
        <dbReference type="SAM" id="MobiDB-lite"/>
    </source>
</evidence>
<protein>
    <submittedName>
        <fullName evidence="2">Uncharacterized protein</fullName>
    </submittedName>
</protein>
<reference evidence="2" key="1">
    <citation type="submission" date="2014-09" db="EMBL/GenBank/DDBJ databases">
        <authorList>
            <person name="Magalhaes I.L.F."/>
            <person name="Oliveira U."/>
            <person name="Santos F.R."/>
            <person name="Vidigal T.H.D.A."/>
            <person name="Brescovit A.D."/>
            <person name="Santos A.J."/>
        </authorList>
    </citation>
    <scope>NUCLEOTIDE SEQUENCE</scope>
    <source>
        <tissue evidence="2">Shoot tissue taken approximately 20 cm above the soil surface</tissue>
    </source>
</reference>
<proteinExistence type="predicted"/>
<dbReference type="EMBL" id="GBRH01186212">
    <property type="protein sequence ID" value="JAE11684.1"/>
    <property type="molecule type" value="Transcribed_RNA"/>
</dbReference>
<reference evidence="2" key="2">
    <citation type="journal article" date="2015" name="Data Brief">
        <title>Shoot transcriptome of the giant reed, Arundo donax.</title>
        <authorList>
            <person name="Barrero R.A."/>
            <person name="Guerrero F.D."/>
            <person name="Moolhuijzen P."/>
            <person name="Goolsby J.A."/>
            <person name="Tidwell J."/>
            <person name="Bellgard S.E."/>
            <person name="Bellgard M.I."/>
        </authorList>
    </citation>
    <scope>NUCLEOTIDE SEQUENCE</scope>
    <source>
        <tissue evidence="2">Shoot tissue taken approximately 20 cm above the soil surface</tissue>
    </source>
</reference>
<feature type="compositionally biased region" description="Basic and acidic residues" evidence="1">
    <location>
        <begin position="105"/>
        <end position="118"/>
    </location>
</feature>
<sequence>MEGVPEEVLAGVLACHGVPVVAQVGHLHLPRRAAPFLHVLQSQRGRAVDEVEHVFVDVDVRDLEPRPGRGEAAEHVEHLDVVVPGHLVVLLDAAAAERVERALQREAPDGAEPREGDPPRPQPVDLGEEPLRLRHQKVLELAHRELREPARHEQEVVLEEVVGADADDVERVGDDAPRRGAPDMTPETPLVLPEVLHLLPQRDH</sequence>
<feature type="region of interest" description="Disordered" evidence="1">
    <location>
        <begin position="161"/>
        <end position="190"/>
    </location>
</feature>
<accession>A0A0A9FKE6</accession>
<dbReference type="AlphaFoldDB" id="A0A0A9FKE6"/>